<dbReference type="SUPFAM" id="SSF51445">
    <property type="entry name" value="(Trans)glycosidases"/>
    <property type="match status" value="1"/>
</dbReference>
<dbReference type="PANTHER" id="PTHR30480:SF13">
    <property type="entry name" value="BETA-HEXOSAMINIDASE"/>
    <property type="match status" value="1"/>
</dbReference>
<evidence type="ECO:0000256" key="2">
    <source>
        <dbReference type="ARBA" id="ARBA00005336"/>
    </source>
</evidence>
<dbReference type="Gene3D" id="3.20.20.300">
    <property type="entry name" value="Glycoside hydrolase, family 3, N-terminal domain"/>
    <property type="match status" value="1"/>
</dbReference>
<dbReference type="EMBL" id="QGDO01000001">
    <property type="protein sequence ID" value="PWJ44394.1"/>
    <property type="molecule type" value="Genomic_DNA"/>
</dbReference>
<name>A0A315ZI52_SEDFL</name>
<evidence type="ECO:0000256" key="1">
    <source>
        <dbReference type="ARBA" id="ARBA00001231"/>
    </source>
</evidence>
<comment type="catalytic activity">
    <reaction evidence="1">
        <text>Hydrolysis of terminal non-reducing N-acetyl-D-hexosamine residues in N-acetyl-beta-D-hexosaminides.</text>
        <dbReference type="EC" id="3.2.1.52"/>
    </reaction>
</comment>
<feature type="coiled-coil region" evidence="6">
    <location>
        <begin position="415"/>
        <end position="442"/>
    </location>
</feature>
<dbReference type="InterPro" id="IPR050226">
    <property type="entry name" value="NagZ_Beta-hexosaminidase"/>
</dbReference>
<dbReference type="AlphaFoldDB" id="A0A315ZI52"/>
<reference evidence="8 9" key="1">
    <citation type="submission" date="2018-03" db="EMBL/GenBank/DDBJ databases">
        <title>Genomic Encyclopedia of Archaeal and Bacterial Type Strains, Phase II (KMG-II): from individual species to whole genera.</title>
        <authorList>
            <person name="Goeker M."/>
        </authorList>
    </citation>
    <scope>NUCLEOTIDE SEQUENCE [LARGE SCALE GENOMIC DNA]</scope>
    <source>
        <strain evidence="8 9">DSM 28229</strain>
    </source>
</reference>
<dbReference type="RefSeq" id="WP_109615887.1">
    <property type="nucleotide sequence ID" value="NZ_QGDO01000001.1"/>
</dbReference>
<dbReference type="OrthoDB" id="9805821at2"/>
<dbReference type="InterPro" id="IPR017853">
    <property type="entry name" value="GH"/>
</dbReference>
<evidence type="ECO:0000259" key="7">
    <source>
        <dbReference type="Pfam" id="PF00933"/>
    </source>
</evidence>
<dbReference type="InterPro" id="IPR036881">
    <property type="entry name" value="Glyco_hydro_3_C_sf"/>
</dbReference>
<dbReference type="InterPro" id="IPR001764">
    <property type="entry name" value="Glyco_hydro_3_N"/>
</dbReference>
<proteinExistence type="inferred from homology"/>
<evidence type="ECO:0000256" key="5">
    <source>
        <dbReference type="ARBA" id="ARBA00023295"/>
    </source>
</evidence>
<keyword evidence="5" id="KW-0326">Glycosidase</keyword>
<comment type="caution">
    <text evidence="8">The sequence shown here is derived from an EMBL/GenBank/DDBJ whole genome shotgun (WGS) entry which is preliminary data.</text>
</comment>
<accession>A0A315ZI52</accession>
<dbReference type="GO" id="GO:0004563">
    <property type="term" value="F:beta-N-acetylhexosaminidase activity"/>
    <property type="evidence" value="ECO:0007669"/>
    <property type="project" value="UniProtKB-EC"/>
</dbReference>
<dbReference type="Pfam" id="PF00933">
    <property type="entry name" value="Glyco_hydro_3"/>
    <property type="match status" value="1"/>
</dbReference>
<dbReference type="PANTHER" id="PTHR30480">
    <property type="entry name" value="BETA-HEXOSAMINIDASE-RELATED"/>
    <property type="match status" value="1"/>
</dbReference>
<organism evidence="8 9">
    <name type="scientific">Sediminitomix flava</name>
    <dbReference type="NCBI Taxonomy" id="379075"/>
    <lineage>
        <taxon>Bacteria</taxon>
        <taxon>Pseudomonadati</taxon>
        <taxon>Bacteroidota</taxon>
        <taxon>Cytophagia</taxon>
        <taxon>Cytophagales</taxon>
        <taxon>Flammeovirgaceae</taxon>
        <taxon>Sediminitomix</taxon>
    </lineage>
</organism>
<dbReference type="Gene3D" id="3.40.50.1700">
    <property type="entry name" value="Glycoside hydrolase family 3 C-terminal domain"/>
    <property type="match status" value="1"/>
</dbReference>
<sequence>MQPPFLTYLNDEWVLETLSSMSVEEKIGQLFQVAAFSNRDEEHEQFIEELIEKYHLGGLTFFQGTPEKQIELTNKYQAKSKVPLFINIDAEWGLAMRLDGTTQFPYQMALGAIQDNELIFKMAKKIGEHCQRIGVSSALAPVVDVNNNPKNPVINYRSFGEDKEKVAEKGVAYMKGLQASNILDNAKHFPGHGDTATDSHLELPKLMHSKERLDNLELYPFKRLIDEGLSSVMTAHLEIPSLDNREHMPVTLSEKILSDLLFGELDFKGLAITDAMDMHGITNHYEDGDADLRAILAGNHIITNSKSVPKGVEKLKEALAQNILTEEQLNSIVQKVLAMKKWAALDQFKSISLAQLEKDLNDEASVALNKQLAKAAVTQLGEGDFIPLQNREKKIAVIQIFAENKTLTSRDQVAHHLKEVEKKEANILAERLQNELDNVTVLTWRESQGIEALQELIGEAKSSDEVIVSLHGVNIKPFNNFDIPEFVRLELMKNLGNISTTILLFGNAYALDEVEGHKNASTIFITYQDSIYFQDAVVDVLLGKEEANGTLPVSLSNFKAGDGQRNAVNA</sequence>
<comment type="similarity">
    <text evidence="2">Belongs to the glycosyl hydrolase 3 family.</text>
</comment>
<dbReference type="SUPFAM" id="SSF52279">
    <property type="entry name" value="Beta-D-glucan exohydrolase, C-terminal domain"/>
    <property type="match status" value="1"/>
</dbReference>
<keyword evidence="4 8" id="KW-0378">Hydrolase</keyword>
<dbReference type="InterPro" id="IPR036962">
    <property type="entry name" value="Glyco_hydro_3_N_sf"/>
</dbReference>
<evidence type="ECO:0000256" key="6">
    <source>
        <dbReference type="SAM" id="Coils"/>
    </source>
</evidence>
<dbReference type="GO" id="GO:0005975">
    <property type="term" value="P:carbohydrate metabolic process"/>
    <property type="evidence" value="ECO:0007669"/>
    <property type="project" value="InterPro"/>
</dbReference>
<keyword evidence="6" id="KW-0175">Coiled coil</keyword>
<gene>
    <name evidence="8" type="ORF">BC781_101753</name>
</gene>
<evidence type="ECO:0000313" key="8">
    <source>
        <dbReference type="EMBL" id="PWJ44394.1"/>
    </source>
</evidence>
<dbReference type="EC" id="3.2.1.52" evidence="3"/>
<dbReference type="Proteomes" id="UP000245535">
    <property type="component" value="Unassembled WGS sequence"/>
</dbReference>
<dbReference type="GO" id="GO:0009254">
    <property type="term" value="P:peptidoglycan turnover"/>
    <property type="evidence" value="ECO:0007669"/>
    <property type="project" value="TreeGrafter"/>
</dbReference>
<evidence type="ECO:0000256" key="4">
    <source>
        <dbReference type="ARBA" id="ARBA00022801"/>
    </source>
</evidence>
<evidence type="ECO:0000313" key="9">
    <source>
        <dbReference type="Proteomes" id="UP000245535"/>
    </source>
</evidence>
<protein>
    <recommendedName>
        <fullName evidence="3">beta-N-acetylhexosaminidase</fullName>
        <ecNumber evidence="3">3.2.1.52</ecNumber>
    </recommendedName>
</protein>
<evidence type="ECO:0000256" key="3">
    <source>
        <dbReference type="ARBA" id="ARBA00012663"/>
    </source>
</evidence>
<feature type="domain" description="Glycoside hydrolase family 3 N-terminal" evidence="7">
    <location>
        <begin position="23"/>
        <end position="338"/>
    </location>
</feature>
<keyword evidence="9" id="KW-1185">Reference proteome</keyword>